<evidence type="ECO:0000256" key="3">
    <source>
        <dbReference type="ARBA" id="ARBA00022448"/>
    </source>
</evidence>
<dbReference type="PANTHER" id="PTHR30290:SF10">
    <property type="entry name" value="PERIPLASMIC OLIGOPEPTIDE-BINDING PROTEIN-RELATED"/>
    <property type="match status" value="1"/>
</dbReference>
<sequence>MSVSWKKGLATVASIGMVGVLLAGCGTNSTAPASNGSSSSTGSNSSSSKPVEGGSITLDSTQAVPDLDPAIAFDTTSAEVDEAVYDTLITYSKNTYTIVPDLATSWDVSPDGKTYTFHLRQGVEFSNGDPMDASDFVFEFQRLLDKNMQPKPSPGNQFFMDIQGAQAYYNGTAKTISGVSAPDKNTLVIKLVKPEQFFLKVLAMPFASAVDPAFVKKVGNAAMDTTEAMGTGPFEVQTNNQNQTVLVKNPHYWKKDSYGQQLPYLDKITINVNNNSTVDALHWEQGQTAFMSPWLMGGDGIPTAQFPTIMNSPKYKNMVLKQDQNSIYYIGLNVKPVLNGKPNPLSNVKVRQAMEYAFDDSQFIKINNGAVLGLNQPLPSTMEGYVQNLDPSATYSLDISKAKQLLKEAGYANGLTVDMWDENTDTAQKEDQAFQSMMKQIGINVVLHEVTWKDFLTKAMSGTAQVYQSGWVQDFPDASDFLNTLFNSNQIAAGNNMNNYSDPQVDQWLNQAEYSTDAQERDKLYGQVINKVMSDAAWIPTIQNIGYYCVQSWVHGFYTSPVMYDPFGSIWVDPGHNS</sequence>
<dbReference type="PANTHER" id="PTHR30290">
    <property type="entry name" value="PERIPLASMIC BINDING COMPONENT OF ABC TRANSPORTER"/>
    <property type="match status" value="1"/>
</dbReference>
<evidence type="ECO:0000256" key="5">
    <source>
        <dbReference type="SAM" id="MobiDB-lite"/>
    </source>
</evidence>
<dbReference type="Gene3D" id="3.40.190.10">
    <property type="entry name" value="Periplasmic binding protein-like II"/>
    <property type="match status" value="1"/>
</dbReference>
<reference evidence="8" key="1">
    <citation type="submission" date="2022-08" db="EMBL/GenBank/DDBJ databases">
        <title>Alicyclobacillus fastidiosus DSM 17978, complete genome.</title>
        <authorList>
            <person name="Wang Q."/>
            <person name="Cai R."/>
            <person name="Wang Z."/>
        </authorList>
    </citation>
    <scope>NUCLEOTIDE SEQUENCE</scope>
    <source>
        <strain evidence="8">DSM 17978</strain>
    </source>
</reference>
<evidence type="ECO:0000256" key="2">
    <source>
        <dbReference type="ARBA" id="ARBA00005695"/>
    </source>
</evidence>
<dbReference type="Gene3D" id="3.10.105.10">
    <property type="entry name" value="Dipeptide-binding Protein, Domain 3"/>
    <property type="match status" value="1"/>
</dbReference>
<proteinExistence type="inferred from homology"/>
<name>A0ABY6ZF38_9BACL</name>
<evidence type="ECO:0000313" key="8">
    <source>
        <dbReference type="EMBL" id="WAH40745.1"/>
    </source>
</evidence>
<dbReference type="InterPro" id="IPR000914">
    <property type="entry name" value="SBP_5_dom"/>
</dbReference>
<organism evidence="8 9">
    <name type="scientific">Alicyclobacillus fastidiosus</name>
    <dbReference type="NCBI Taxonomy" id="392011"/>
    <lineage>
        <taxon>Bacteria</taxon>
        <taxon>Bacillati</taxon>
        <taxon>Bacillota</taxon>
        <taxon>Bacilli</taxon>
        <taxon>Bacillales</taxon>
        <taxon>Alicyclobacillaceae</taxon>
        <taxon>Alicyclobacillus</taxon>
    </lineage>
</organism>
<feature type="domain" description="Solute-binding protein family 5" evidence="7">
    <location>
        <begin position="97"/>
        <end position="490"/>
    </location>
</feature>
<evidence type="ECO:0000313" key="9">
    <source>
        <dbReference type="Proteomes" id="UP001164761"/>
    </source>
</evidence>
<keyword evidence="3" id="KW-0813">Transport</keyword>
<dbReference type="InterPro" id="IPR030678">
    <property type="entry name" value="Peptide/Ni-bd"/>
</dbReference>
<evidence type="ECO:0000256" key="6">
    <source>
        <dbReference type="SAM" id="SignalP"/>
    </source>
</evidence>
<dbReference type="PIRSF" id="PIRSF002741">
    <property type="entry name" value="MppA"/>
    <property type="match status" value="1"/>
</dbReference>
<dbReference type="SUPFAM" id="SSF53850">
    <property type="entry name" value="Periplasmic binding protein-like II"/>
    <property type="match status" value="1"/>
</dbReference>
<feature type="compositionally biased region" description="Low complexity" evidence="5">
    <location>
        <begin position="31"/>
        <end position="48"/>
    </location>
</feature>
<dbReference type="Pfam" id="PF00496">
    <property type="entry name" value="SBP_bac_5"/>
    <property type="match status" value="1"/>
</dbReference>
<dbReference type="CDD" id="cd08512">
    <property type="entry name" value="PBP2_NikA_DppA_OppA_like_7"/>
    <property type="match status" value="1"/>
</dbReference>
<dbReference type="RefSeq" id="WP_268004640.1">
    <property type="nucleotide sequence ID" value="NZ_BSUT01000001.1"/>
</dbReference>
<comment type="similarity">
    <text evidence="2">Belongs to the bacterial solute-binding protein 5 family.</text>
</comment>
<accession>A0ABY6ZF38</accession>
<gene>
    <name evidence="8" type="ORF">NZD89_20975</name>
</gene>
<comment type="subcellular location">
    <subcellularLocation>
        <location evidence="1">Cell envelope</location>
    </subcellularLocation>
</comment>
<dbReference type="PROSITE" id="PS51257">
    <property type="entry name" value="PROKAR_LIPOPROTEIN"/>
    <property type="match status" value="1"/>
</dbReference>
<evidence type="ECO:0000256" key="1">
    <source>
        <dbReference type="ARBA" id="ARBA00004196"/>
    </source>
</evidence>
<dbReference type="Proteomes" id="UP001164761">
    <property type="component" value="Chromosome"/>
</dbReference>
<keyword evidence="4 6" id="KW-0732">Signal</keyword>
<dbReference type="InterPro" id="IPR039424">
    <property type="entry name" value="SBP_5"/>
</dbReference>
<feature type="region of interest" description="Disordered" evidence="5">
    <location>
        <begin position="31"/>
        <end position="61"/>
    </location>
</feature>
<feature type="signal peptide" evidence="6">
    <location>
        <begin position="1"/>
        <end position="23"/>
    </location>
</feature>
<evidence type="ECO:0000259" key="7">
    <source>
        <dbReference type="Pfam" id="PF00496"/>
    </source>
</evidence>
<keyword evidence="9" id="KW-1185">Reference proteome</keyword>
<protein>
    <submittedName>
        <fullName evidence="8">ABC transporter substrate-binding protein</fullName>
    </submittedName>
</protein>
<dbReference type="EMBL" id="CP104067">
    <property type="protein sequence ID" value="WAH40745.1"/>
    <property type="molecule type" value="Genomic_DNA"/>
</dbReference>
<evidence type="ECO:0000256" key="4">
    <source>
        <dbReference type="ARBA" id="ARBA00022729"/>
    </source>
</evidence>
<feature type="chain" id="PRO_5045189892" evidence="6">
    <location>
        <begin position="24"/>
        <end position="578"/>
    </location>
</feature>